<evidence type="ECO:0000313" key="5">
    <source>
        <dbReference type="Proteomes" id="UP000321917"/>
    </source>
</evidence>
<dbReference type="PANTHER" id="PTHR40115:SF1">
    <property type="entry name" value="INNER MEMBRANE PROTEIN WITH PEPSY TM HELIX"/>
    <property type="match status" value="1"/>
</dbReference>
<feature type="transmembrane region" description="Helical" evidence="1">
    <location>
        <begin position="223"/>
        <end position="247"/>
    </location>
</feature>
<dbReference type="InterPro" id="IPR032307">
    <property type="entry name" value="PepSY_TM-like_2"/>
</dbReference>
<sequence>MINKKSVHLIRNRLVRHLRKWHRRLGIFAAFFLIFLSVSGIALNHTTLFSLAHQSITSSILLNHYGIKSPSDVRFYQQKEWLVTDQLIWLDDKVVFQSDDPVIGLSRFQSYFLLVTTKQLVIFTDEGLLVDKIDSSSDLPVPISAFSINGAQLILNTPAGYYQGDSDLFEWQMISTLVEPSWIESATLTENELIMANSKFQSQFLNWERVILDAHSGRLFGNFGVWFMDIVALMLILLSVSGIYIWLKFTYKKR</sequence>
<proteinExistence type="predicted"/>
<gene>
    <name evidence="2" type="ORF">ESZ26_14615</name>
    <name evidence="3" type="ORF">ESZ27_11535</name>
</gene>
<keyword evidence="4" id="KW-1185">Reference proteome</keyword>
<dbReference type="EMBL" id="VOLR01000021">
    <property type="protein sequence ID" value="TWX56823.1"/>
    <property type="molecule type" value="Genomic_DNA"/>
</dbReference>
<keyword evidence="1" id="KW-0812">Transmembrane</keyword>
<dbReference type="PANTHER" id="PTHR40115">
    <property type="entry name" value="INNER MEMBRANE PROTEIN WITH PEPSY TM HELIX"/>
    <property type="match status" value="1"/>
</dbReference>
<evidence type="ECO:0000256" key="1">
    <source>
        <dbReference type="SAM" id="Phobius"/>
    </source>
</evidence>
<name>A0A5C6QAQ4_9GAMM</name>
<keyword evidence="1" id="KW-1133">Transmembrane helix</keyword>
<organism evidence="3 5">
    <name type="scientific">Colwellia hornerae</name>
    <dbReference type="NCBI Taxonomy" id="89402"/>
    <lineage>
        <taxon>Bacteria</taxon>
        <taxon>Pseudomonadati</taxon>
        <taxon>Pseudomonadota</taxon>
        <taxon>Gammaproteobacteria</taxon>
        <taxon>Alteromonadales</taxon>
        <taxon>Colwelliaceae</taxon>
        <taxon>Colwellia</taxon>
    </lineage>
</organism>
<dbReference type="Pfam" id="PF03929">
    <property type="entry name" value="PepSY_TM"/>
    <property type="match status" value="1"/>
</dbReference>
<protein>
    <submittedName>
        <fullName evidence="3">PepSY domain-containing protein</fullName>
    </submittedName>
</protein>
<keyword evidence="1" id="KW-0472">Membrane</keyword>
<dbReference type="Proteomes" id="UP000321917">
    <property type="component" value="Unassembled WGS sequence"/>
</dbReference>
<comment type="caution">
    <text evidence="3">The sequence shown here is derived from an EMBL/GenBank/DDBJ whole genome shotgun (WGS) entry which is preliminary data.</text>
</comment>
<dbReference type="InterPro" id="IPR005625">
    <property type="entry name" value="PepSY-ass_TM"/>
</dbReference>
<dbReference type="Proteomes" id="UP000321525">
    <property type="component" value="Unassembled WGS sequence"/>
</dbReference>
<dbReference type="EMBL" id="VOLQ01000020">
    <property type="protein sequence ID" value="TWX66066.1"/>
    <property type="molecule type" value="Genomic_DNA"/>
</dbReference>
<reference evidence="3 5" key="1">
    <citation type="submission" date="2019-07" db="EMBL/GenBank/DDBJ databases">
        <title>Genomes of sea-ice associated Colwellia species.</title>
        <authorList>
            <person name="Bowman J.P."/>
        </authorList>
    </citation>
    <scope>NUCLEOTIDE SEQUENCE [LARGE SCALE GENOMIC DNA]</scope>
    <source>
        <strain evidence="2 4">ACAM 607</strain>
        <strain evidence="3 5">IC036</strain>
    </source>
</reference>
<accession>A0A5C6QAQ4</accession>
<evidence type="ECO:0000313" key="3">
    <source>
        <dbReference type="EMBL" id="TWX66066.1"/>
    </source>
</evidence>
<dbReference type="RefSeq" id="WP_146800199.1">
    <property type="nucleotide sequence ID" value="NZ_VOLP01000020.1"/>
</dbReference>
<evidence type="ECO:0000313" key="4">
    <source>
        <dbReference type="Proteomes" id="UP000321525"/>
    </source>
</evidence>
<dbReference type="AlphaFoldDB" id="A0A5C6QAQ4"/>
<dbReference type="OrthoDB" id="9204737at2"/>
<evidence type="ECO:0000313" key="2">
    <source>
        <dbReference type="EMBL" id="TWX56823.1"/>
    </source>
</evidence>